<dbReference type="EMBL" id="UINC01186144">
    <property type="protein sequence ID" value="SVD98227.1"/>
    <property type="molecule type" value="Genomic_DNA"/>
</dbReference>
<evidence type="ECO:0000259" key="2">
    <source>
        <dbReference type="PROSITE" id="PS50853"/>
    </source>
</evidence>
<feature type="domain" description="Fibronectin type-III" evidence="2">
    <location>
        <begin position="157"/>
        <end position="251"/>
    </location>
</feature>
<dbReference type="AlphaFoldDB" id="A0A382ZRS2"/>
<accession>A0A382ZRS2</accession>
<name>A0A382ZRS2_9ZZZZ</name>
<feature type="region of interest" description="Disordered" evidence="1">
    <location>
        <begin position="1"/>
        <end position="27"/>
    </location>
</feature>
<protein>
    <recommendedName>
        <fullName evidence="2">Fibronectin type-III domain-containing protein</fullName>
    </recommendedName>
</protein>
<gene>
    <name evidence="3" type="ORF">METZ01_LOCUS451081</name>
</gene>
<dbReference type="PROSITE" id="PS50853">
    <property type="entry name" value="FN3"/>
    <property type="match status" value="1"/>
</dbReference>
<dbReference type="InterPro" id="IPR016187">
    <property type="entry name" value="CTDL_fold"/>
</dbReference>
<sequence>GVTYTNWADGEPNNSNEEDFAHMWGSDGTWNDNQAEHRTRFVLEIERINEAGSILDVSDVPDDQGGRVYVVFSRSIHDTDSLRTAEMYTIERLDGDTWVGLNSVSAYGNDEYVVEATTLADSTSENDAIMTYRIIAAMEEGNFASDPGSGYSVDNIAPSVPTGVVATISDGVVYLEWAHSDANDLDYYAVYRSTDPEFVPDEETMIGSSDGPEFADDVEEFGDYYYAVTAFDVHENESDPSELVNVTLLSLVDVHG</sequence>
<feature type="non-terminal residue" evidence="3">
    <location>
        <position position="1"/>
    </location>
</feature>
<dbReference type="Gene3D" id="3.10.100.10">
    <property type="entry name" value="Mannose-Binding Protein A, subunit A"/>
    <property type="match status" value="1"/>
</dbReference>
<dbReference type="SUPFAM" id="SSF49265">
    <property type="entry name" value="Fibronectin type III"/>
    <property type="match status" value="1"/>
</dbReference>
<feature type="non-terminal residue" evidence="3">
    <location>
        <position position="256"/>
    </location>
</feature>
<dbReference type="Gene3D" id="2.60.40.10">
    <property type="entry name" value="Immunoglobulins"/>
    <property type="match status" value="1"/>
</dbReference>
<dbReference type="InterPro" id="IPR003961">
    <property type="entry name" value="FN3_dom"/>
</dbReference>
<dbReference type="InterPro" id="IPR016186">
    <property type="entry name" value="C-type_lectin-like/link_sf"/>
</dbReference>
<proteinExistence type="predicted"/>
<evidence type="ECO:0000256" key="1">
    <source>
        <dbReference type="SAM" id="MobiDB-lite"/>
    </source>
</evidence>
<dbReference type="InterPro" id="IPR036116">
    <property type="entry name" value="FN3_sf"/>
</dbReference>
<dbReference type="InterPro" id="IPR013783">
    <property type="entry name" value="Ig-like_fold"/>
</dbReference>
<dbReference type="SUPFAM" id="SSF56436">
    <property type="entry name" value="C-type lectin-like"/>
    <property type="match status" value="1"/>
</dbReference>
<evidence type="ECO:0000313" key="3">
    <source>
        <dbReference type="EMBL" id="SVD98227.1"/>
    </source>
</evidence>
<reference evidence="3" key="1">
    <citation type="submission" date="2018-05" db="EMBL/GenBank/DDBJ databases">
        <authorList>
            <person name="Lanie J.A."/>
            <person name="Ng W.-L."/>
            <person name="Kazmierczak K.M."/>
            <person name="Andrzejewski T.M."/>
            <person name="Davidsen T.M."/>
            <person name="Wayne K.J."/>
            <person name="Tettelin H."/>
            <person name="Glass J.I."/>
            <person name="Rusch D."/>
            <person name="Podicherti R."/>
            <person name="Tsui H.-C.T."/>
            <person name="Winkler M.E."/>
        </authorList>
    </citation>
    <scope>NUCLEOTIDE SEQUENCE</scope>
</reference>
<organism evidence="3">
    <name type="scientific">marine metagenome</name>
    <dbReference type="NCBI Taxonomy" id="408172"/>
    <lineage>
        <taxon>unclassified sequences</taxon>
        <taxon>metagenomes</taxon>
        <taxon>ecological metagenomes</taxon>
    </lineage>
</organism>